<organism evidence="1 2">
    <name type="scientific">Trichonephila inaurata madagascariensis</name>
    <dbReference type="NCBI Taxonomy" id="2747483"/>
    <lineage>
        <taxon>Eukaryota</taxon>
        <taxon>Metazoa</taxon>
        <taxon>Ecdysozoa</taxon>
        <taxon>Arthropoda</taxon>
        <taxon>Chelicerata</taxon>
        <taxon>Arachnida</taxon>
        <taxon>Araneae</taxon>
        <taxon>Araneomorphae</taxon>
        <taxon>Entelegynae</taxon>
        <taxon>Araneoidea</taxon>
        <taxon>Nephilidae</taxon>
        <taxon>Trichonephila</taxon>
        <taxon>Trichonephila inaurata</taxon>
    </lineage>
</organism>
<keyword evidence="2" id="KW-1185">Reference proteome</keyword>
<dbReference type="EMBL" id="BMAV01003284">
    <property type="protein sequence ID" value="GFY42733.1"/>
    <property type="molecule type" value="Genomic_DNA"/>
</dbReference>
<gene>
    <name evidence="1" type="primary">NCL1_47460</name>
    <name evidence="1" type="ORF">TNIN_6951</name>
</gene>
<protein>
    <submittedName>
        <fullName evidence="1">Uncharacterized protein</fullName>
    </submittedName>
</protein>
<comment type="caution">
    <text evidence="1">The sequence shown here is derived from an EMBL/GenBank/DDBJ whole genome shotgun (WGS) entry which is preliminary data.</text>
</comment>
<dbReference type="Proteomes" id="UP000886998">
    <property type="component" value="Unassembled WGS sequence"/>
</dbReference>
<evidence type="ECO:0000313" key="1">
    <source>
        <dbReference type="EMBL" id="GFY42733.1"/>
    </source>
</evidence>
<dbReference type="AlphaFoldDB" id="A0A8X6WWN3"/>
<reference evidence="1" key="1">
    <citation type="submission" date="2020-08" db="EMBL/GenBank/DDBJ databases">
        <title>Multicomponent nature underlies the extraordinary mechanical properties of spider dragline silk.</title>
        <authorList>
            <person name="Kono N."/>
            <person name="Nakamura H."/>
            <person name="Mori M."/>
            <person name="Yoshida Y."/>
            <person name="Ohtoshi R."/>
            <person name="Malay A.D."/>
            <person name="Moran D.A.P."/>
            <person name="Tomita M."/>
            <person name="Numata K."/>
            <person name="Arakawa K."/>
        </authorList>
    </citation>
    <scope>NUCLEOTIDE SEQUENCE</scope>
</reference>
<dbReference type="OrthoDB" id="6437729at2759"/>
<proteinExistence type="predicted"/>
<accession>A0A8X6WWN3</accession>
<evidence type="ECO:0000313" key="2">
    <source>
        <dbReference type="Proteomes" id="UP000886998"/>
    </source>
</evidence>
<name>A0A8X6WWN3_9ARAC</name>
<sequence>MTGNYIKVQLGSIKDHLDITAMLEERKAEHYVIEPLANRPIKVVIKGLPSDTDVADIEAYLVNEGFAIEKVAQLRTFSTKAPLPIFMVEIRRTEMAEKSMTSKMYVISA</sequence>